<reference evidence="2 3" key="2">
    <citation type="journal article" date="2019" name="G3 (Bethesda)">
        <title>Hybrid Assembly of the Genome of the Entomopathogenic Nematode Steinernema carpocapsae Identifies the X-Chromosome.</title>
        <authorList>
            <person name="Serra L."/>
            <person name="Macchietto M."/>
            <person name="Macias-Munoz A."/>
            <person name="McGill C.J."/>
            <person name="Rodriguez I.M."/>
            <person name="Rodriguez B."/>
            <person name="Murad R."/>
            <person name="Mortazavi A."/>
        </authorList>
    </citation>
    <scope>NUCLEOTIDE SEQUENCE [LARGE SCALE GENOMIC DNA]</scope>
    <source>
        <strain evidence="2 3">ALL</strain>
    </source>
</reference>
<reference evidence="2 3" key="1">
    <citation type="journal article" date="2015" name="Genome Biol.">
        <title>Comparative genomics of Steinernema reveals deeply conserved gene regulatory networks.</title>
        <authorList>
            <person name="Dillman A.R."/>
            <person name="Macchietto M."/>
            <person name="Porter C.F."/>
            <person name="Rogers A."/>
            <person name="Williams B."/>
            <person name="Antoshechkin I."/>
            <person name="Lee M.M."/>
            <person name="Goodwin Z."/>
            <person name="Lu X."/>
            <person name="Lewis E.E."/>
            <person name="Goodrich-Blair H."/>
            <person name="Stock S.P."/>
            <person name="Adams B.J."/>
            <person name="Sternberg P.W."/>
            <person name="Mortazavi A."/>
        </authorList>
    </citation>
    <scope>NUCLEOTIDE SEQUENCE [LARGE SCALE GENOMIC DNA]</scope>
    <source>
        <strain evidence="2 3">ALL</strain>
    </source>
</reference>
<evidence type="ECO:0000313" key="2">
    <source>
        <dbReference type="EMBL" id="TKR61254.1"/>
    </source>
</evidence>
<proteinExistence type="predicted"/>
<comment type="caution">
    <text evidence="2">The sequence shown here is derived from an EMBL/GenBank/DDBJ whole genome shotgun (WGS) entry which is preliminary data.</text>
</comment>
<dbReference type="OrthoDB" id="1658288at2759"/>
<evidence type="ECO:0000256" key="1">
    <source>
        <dbReference type="SAM" id="SignalP"/>
    </source>
</evidence>
<feature type="chain" id="PRO_5020860123" description="Secreted protein" evidence="1">
    <location>
        <begin position="20"/>
        <end position="78"/>
    </location>
</feature>
<organism evidence="2 3">
    <name type="scientific">Steinernema carpocapsae</name>
    <name type="common">Entomopathogenic nematode</name>
    <dbReference type="NCBI Taxonomy" id="34508"/>
    <lineage>
        <taxon>Eukaryota</taxon>
        <taxon>Metazoa</taxon>
        <taxon>Ecdysozoa</taxon>
        <taxon>Nematoda</taxon>
        <taxon>Chromadorea</taxon>
        <taxon>Rhabditida</taxon>
        <taxon>Tylenchina</taxon>
        <taxon>Panagrolaimomorpha</taxon>
        <taxon>Strongyloidoidea</taxon>
        <taxon>Steinernematidae</taxon>
        <taxon>Steinernema</taxon>
    </lineage>
</organism>
<dbReference type="Proteomes" id="UP000298663">
    <property type="component" value="Unassembled WGS sequence"/>
</dbReference>
<accession>A0A4U5LY95</accession>
<evidence type="ECO:0000313" key="3">
    <source>
        <dbReference type="Proteomes" id="UP000298663"/>
    </source>
</evidence>
<gene>
    <name evidence="2" type="ORF">L596_028387</name>
</gene>
<feature type="signal peptide" evidence="1">
    <location>
        <begin position="1"/>
        <end position="19"/>
    </location>
</feature>
<dbReference type="AlphaFoldDB" id="A0A4U5LY95"/>
<protein>
    <recommendedName>
        <fullName evidence="4">Secreted protein</fullName>
    </recommendedName>
</protein>
<sequence length="78" mass="8924">MVEWPWLLALTLMSWNLNRYKLLGSTAIKTVPPATESFCNGASRESFGCEQFDVRTPPIRGHTFLRCGFDFVVLCYSF</sequence>
<evidence type="ECO:0008006" key="4">
    <source>
        <dbReference type="Google" id="ProtNLM"/>
    </source>
</evidence>
<dbReference type="EMBL" id="AZBU02000011">
    <property type="protein sequence ID" value="TKR61254.1"/>
    <property type="molecule type" value="Genomic_DNA"/>
</dbReference>
<name>A0A4U5LY95_STECR</name>
<keyword evidence="1" id="KW-0732">Signal</keyword>
<keyword evidence="3" id="KW-1185">Reference proteome</keyword>